<evidence type="ECO:0000313" key="3">
    <source>
        <dbReference type="EMBL" id="MFI1719279.1"/>
    </source>
</evidence>
<dbReference type="RefSeq" id="WP_398714061.1">
    <property type="nucleotide sequence ID" value="NZ_JBIRUI010000033.1"/>
</dbReference>
<organism evidence="3 4">
    <name type="scientific">Streptomyces litmocidini</name>
    <dbReference type="NCBI Taxonomy" id="67318"/>
    <lineage>
        <taxon>Bacteria</taxon>
        <taxon>Bacillati</taxon>
        <taxon>Actinomycetota</taxon>
        <taxon>Actinomycetes</taxon>
        <taxon>Kitasatosporales</taxon>
        <taxon>Streptomycetaceae</taxon>
        <taxon>Streptomyces</taxon>
    </lineage>
</organism>
<protein>
    <submittedName>
        <fullName evidence="3">Transposase</fullName>
    </submittedName>
</protein>
<dbReference type="InterPro" id="IPR052909">
    <property type="entry name" value="Transposase_6_like"/>
</dbReference>
<reference evidence="3 4" key="1">
    <citation type="submission" date="2024-10" db="EMBL/GenBank/DDBJ databases">
        <title>The Natural Products Discovery Center: Release of the First 8490 Sequenced Strains for Exploring Actinobacteria Biosynthetic Diversity.</title>
        <authorList>
            <person name="Kalkreuter E."/>
            <person name="Kautsar S.A."/>
            <person name="Yang D."/>
            <person name="Bader C.D."/>
            <person name="Teijaro C.N."/>
            <person name="Fluegel L."/>
            <person name="Davis C.M."/>
            <person name="Simpson J.R."/>
            <person name="Lauterbach L."/>
            <person name="Steele A.D."/>
            <person name="Gui C."/>
            <person name="Meng S."/>
            <person name="Li G."/>
            <person name="Viehrig K."/>
            <person name="Ye F."/>
            <person name="Su P."/>
            <person name="Kiefer A.F."/>
            <person name="Nichols A."/>
            <person name="Cepeda A.J."/>
            <person name="Yan W."/>
            <person name="Fan B."/>
            <person name="Jiang Y."/>
            <person name="Adhikari A."/>
            <person name="Zheng C.-J."/>
            <person name="Schuster L."/>
            <person name="Cowan T.M."/>
            <person name="Smanski M.J."/>
            <person name="Chevrette M.G."/>
            <person name="De Carvalho L.P.S."/>
            <person name="Shen B."/>
        </authorList>
    </citation>
    <scope>NUCLEOTIDE SEQUENCE [LARGE SCALE GENOMIC DNA]</scope>
    <source>
        <strain evidence="3 4">NPDC020602</strain>
    </source>
</reference>
<evidence type="ECO:0000256" key="1">
    <source>
        <dbReference type="SAM" id="MobiDB-lite"/>
    </source>
</evidence>
<evidence type="ECO:0000313" key="4">
    <source>
        <dbReference type="Proteomes" id="UP001611339"/>
    </source>
</evidence>
<keyword evidence="4" id="KW-1185">Reference proteome</keyword>
<dbReference type="InterPro" id="IPR025161">
    <property type="entry name" value="IS402-like_dom"/>
</dbReference>
<proteinExistence type="predicted"/>
<gene>
    <name evidence="3" type="ORF">ACH407_37675</name>
</gene>
<feature type="region of interest" description="Disordered" evidence="1">
    <location>
        <begin position="1"/>
        <end position="21"/>
    </location>
</feature>
<evidence type="ECO:0000259" key="2">
    <source>
        <dbReference type="Pfam" id="PF13340"/>
    </source>
</evidence>
<dbReference type="Proteomes" id="UP001611339">
    <property type="component" value="Unassembled WGS sequence"/>
</dbReference>
<dbReference type="EMBL" id="JBIRUI010000033">
    <property type="protein sequence ID" value="MFI1719279.1"/>
    <property type="molecule type" value="Genomic_DNA"/>
</dbReference>
<dbReference type="PANTHER" id="PTHR46637:SF1">
    <property type="entry name" value="BLL5188 PROTEIN"/>
    <property type="match status" value="1"/>
</dbReference>
<sequence>MRGQTDCPEAPPVPVPAGDESSWWSDHRRVINGMLHRVRTGVQWREPPERFGPWETVYEWHRRWSADGTRAMLLPRIQAAEDATGQIDWDVSVDSTAVRALPHPAGARKAPAATGHQKGERPGD</sequence>
<comment type="caution">
    <text evidence="3">The sequence shown here is derived from an EMBL/GenBank/DDBJ whole genome shotgun (WGS) entry which is preliminary data.</text>
</comment>
<feature type="region of interest" description="Disordered" evidence="1">
    <location>
        <begin position="101"/>
        <end position="124"/>
    </location>
</feature>
<dbReference type="Pfam" id="PF13340">
    <property type="entry name" value="DUF4096"/>
    <property type="match status" value="1"/>
</dbReference>
<feature type="domain" description="Insertion element IS402-like" evidence="2">
    <location>
        <begin position="22"/>
        <end position="70"/>
    </location>
</feature>
<dbReference type="PANTHER" id="PTHR46637">
    <property type="entry name" value="TIS1421-TRANSPOSASE PROTEIN A"/>
    <property type="match status" value="1"/>
</dbReference>
<accession>A0ABW7UKC9</accession>
<name>A0ABW7UKC9_9ACTN</name>